<organism evidence="2 3">
    <name type="scientific">Rhodonellum ikkaensis</name>
    <dbReference type="NCBI Taxonomy" id="336829"/>
    <lineage>
        <taxon>Bacteria</taxon>
        <taxon>Pseudomonadati</taxon>
        <taxon>Bacteroidota</taxon>
        <taxon>Cytophagia</taxon>
        <taxon>Cytophagales</taxon>
        <taxon>Cytophagaceae</taxon>
        <taxon>Rhodonellum</taxon>
    </lineage>
</organism>
<dbReference type="Pfam" id="PF01266">
    <property type="entry name" value="DAO"/>
    <property type="match status" value="1"/>
</dbReference>
<dbReference type="InterPro" id="IPR036188">
    <property type="entry name" value="FAD/NAD-bd_sf"/>
</dbReference>
<proteinExistence type="predicted"/>
<protein>
    <submittedName>
        <fullName evidence="2">Glycine/D-amino acid oxidase</fullName>
    </submittedName>
</protein>
<feature type="domain" description="FAD dependent oxidoreductase" evidence="1">
    <location>
        <begin position="4"/>
        <end position="330"/>
    </location>
</feature>
<sequence>MEVDFLLIGQGLAGTVLSYRLLKEGKSVLVIDLPEGNKSSRVAAGLYNPITGRRLVKTWNADLLFPEIEPLYSSLEEELGTVLLHEKPIYIPFLSVEEQNEWMGKSGDVEFEPYLERIQIQGLYSEVNDPYGGILLKMTGYLDINTLLDHYSTYLKNKAALIEGVFEEKQLQLDPEGIRYGNIKAKAIVYCNGLGAMESKFFETLPFVPVKGEILDIQQGFKPQEIINRGVFRVVLPDGSIRLGSTYSWSDTDYGPTEGAKIELFEKSDKLILVEGKRVIHHKTGIRPTTRDRKPILGKHPEYESVYIFNGFGPKGVSLVPYYSKMMVELLIHGNRPEKEVDISRFFNYI</sequence>
<dbReference type="InterPro" id="IPR006076">
    <property type="entry name" value="FAD-dep_OxRdtase"/>
</dbReference>
<name>A0A1H3PJ03_9BACT</name>
<dbReference type="SUPFAM" id="SSF51971">
    <property type="entry name" value="Nucleotide-binding domain"/>
    <property type="match status" value="1"/>
</dbReference>
<dbReference type="Gene3D" id="3.30.9.10">
    <property type="entry name" value="D-Amino Acid Oxidase, subunit A, domain 2"/>
    <property type="match status" value="1"/>
</dbReference>
<keyword evidence="3" id="KW-1185">Reference proteome</keyword>
<evidence type="ECO:0000259" key="1">
    <source>
        <dbReference type="Pfam" id="PF01266"/>
    </source>
</evidence>
<comment type="caution">
    <text evidence="2">The sequence shown here is derived from an EMBL/GenBank/DDBJ whole genome shotgun (WGS) entry which is preliminary data.</text>
</comment>
<evidence type="ECO:0000313" key="2">
    <source>
        <dbReference type="EMBL" id="SDZ00933.1"/>
    </source>
</evidence>
<accession>A0A1H3PJ03</accession>
<evidence type="ECO:0000313" key="3">
    <source>
        <dbReference type="Proteomes" id="UP000199663"/>
    </source>
</evidence>
<dbReference type="Gene3D" id="3.50.50.60">
    <property type="entry name" value="FAD/NAD(P)-binding domain"/>
    <property type="match status" value="1"/>
</dbReference>
<gene>
    <name evidence="2" type="ORF">SAMN05444412_104287</name>
</gene>
<reference evidence="2 3" key="1">
    <citation type="submission" date="2016-10" db="EMBL/GenBank/DDBJ databases">
        <authorList>
            <person name="Varghese N."/>
            <person name="Submissions S."/>
        </authorList>
    </citation>
    <scope>NUCLEOTIDE SEQUENCE [LARGE SCALE GENOMIC DNA]</scope>
    <source>
        <strain evidence="2 3">DSM 17997</strain>
    </source>
</reference>
<dbReference type="PANTHER" id="PTHR13847">
    <property type="entry name" value="SARCOSINE DEHYDROGENASE-RELATED"/>
    <property type="match status" value="1"/>
</dbReference>
<dbReference type="EMBL" id="FNQC01000004">
    <property type="protein sequence ID" value="SDZ00933.1"/>
    <property type="molecule type" value="Genomic_DNA"/>
</dbReference>
<dbReference type="SUPFAM" id="SSF54373">
    <property type="entry name" value="FAD-linked reductases, C-terminal domain"/>
    <property type="match status" value="1"/>
</dbReference>
<dbReference type="RefSeq" id="WP_019597917.1">
    <property type="nucleotide sequence ID" value="NZ_FNQC01000004.1"/>
</dbReference>
<dbReference type="Proteomes" id="UP000199663">
    <property type="component" value="Unassembled WGS sequence"/>
</dbReference>